<keyword evidence="2" id="KW-0645">Protease</keyword>
<dbReference type="GO" id="GO:0008233">
    <property type="term" value="F:peptidase activity"/>
    <property type="evidence" value="ECO:0007669"/>
    <property type="project" value="UniProtKB-KW"/>
</dbReference>
<feature type="domain" description="Transglutaminase-like" evidence="1">
    <location>
        <begin position="183"/>
        <end position="243"/>
    </location>
</feature>
<keyword evidence="3" id="KW-1185">Reference proteome</keyword>
<dbReference type="AlphaFoldDB" id="A0A4R7RWS5"/>
<dbReference type="Gene3D" id="2.60.40.2250">
    <property type="match status" value="1"/>
</dbReference>
<dbReference type="PANTHER" id="PTHR33490:SF12">
    <property type="entry name" value="BLL5557 PROTEIN"/>
    <property type="match status" value="1"/>
</dbReference>
<evidence type="ECO:0000313" key="2">
    <source>
        <dbReference type="EMBL" id="TDU69315.1"/>
    </source>
</evidence>
<gene>
    <name evidence="2" type="ORF">EI77_02967</name>
</gene>
<dbReference type="SUPFAM" id="SSF54001">
    <property type="entry name" value="Cysteine proteinases"/>
    <property type="match status" value="1"/>
</dbReference>
<dbReference type="InterPro" id="IPR048930">
    <property type="entry name" value="Bact_transglu_N_2"/>
</dbReference>
<dbReference type="Pfam" id="PF01841">
    <property type="entry name" value="Transglut_core"/>
    <property type="match status" value="1"/>
</dbReference>
<organism evidence="2 3">
    <name type="scientific">Prosthecobacter fusiformis</name>
    <dbReference type="NCBI Taxonomy" id="48464"/>
    <lineage>
        <taxon>Bacteria</taxon>
        <taxon>Pseudomonadati</taxon>
        <taxon>Verrucomicrobiota</taxon>
        <taxon>Verrucomicrobiia</taxon>
        <taxon>Verrucomicrobiales</taxon>
        <taxon>Verrucomicrobiaceae</taxon>
        <taxon>Prosthecobacter</taxon>
    </lineage>
</organism>
<protein>
    <submittedName>
        <fullName evidence="2">Transglutaminase-like putative cysteine protease</fullName>
    </submittedName>
</protein>
<name>A0A4R7RWS5_9BACT</name>
<dbReference type="Pfam" id="PF21295">
    <property type="entry name" value="Bact_transglu_N_2"/>
    <property type="match status" value="1"/>
</dbReference>
<dbReference type="GO" id="GO:0006508">
    <property type="term" value="P:proteolysis"/>
    <property type="evidence" value="ECO:0007669"/>
    <property type="project" value="UniProtKB-KW"/>
</dbReference>
<dbReference type="PANTHER" id="PTHR33490">
    <property type="entry name" value="BLR5614 PROTEIN-RELATED"/>
    <property type="match status" value="1"/>
</dbReference>
<sequence>MQCTTLRILKTSTLPLLPPALPMRFQITCELDYTATAPVIFLLNIRPKINSHQMLTDEKFTLVPQMPHVQHTDPVTGNRFDQITAQLPGVYHIRYQVIVETSALKLSMSEIPDMPLGEFELDVLALLYPSRYCQSDRLGNLAAKLFGEFETPLKQVQAIVKWISSHIDYVSGSTTSTTSSEDTLVERQGVCRDFAHLGIALCRALNIPARYFTGYAHELNPPDFHACFETWVGGRWLLWDATGLSSPDAVVHIGTGRDAADVSVCTSFGYLQLDRQTVICQALDPDYRKLSEEELQQVCISHS</sequence>
<keyword evidence="2" id="KW-0378">Hydrolase</keyword>
<evidence type="ECO:0000313" key="3">
    <source>
        <dbReference type="Proteomes" id="UP000295662"/>
    </source>
</evidence>
<evidence type="ECO:0000259" key="1">
    <source>
        <dbReference type="SMART" id="SM00460"/>
    </source>
</evidence>
<dbReference type="InterPro" id="IPR002931">
    <property type="entry name" value="Transglutaminase-like"/>
</dbReference>
<comment type="caution">
    <text evidence="2">The sequence shown here is derived from an EMBL/GenBank/DDBJ whole genome shotgun (WGS) entry which is preliminary data.</text>
</comment>
<accession>A0A4R7RWS5</accession>
<dbReference type="InterPro" id="IPR038765">
    <property type="entry name" value="Papain-like_cys_pep_sf"/>
</dbReference>
<reference evidence="2 3" key="1">
    <citation type="submission" date="2019-03" db="EMBL/GenBank/DDBJ databases">
        <title>Genomic Encyclopedia of Archaeal and Bacterial Type Strains, Phase II (KMG-II): from individual species to whole genera.</title>
        <authorList>
            <person name="Goeker M."/>
        </authorList>
    </citation>
    <scope>NUCLEOTIDE SEQUENCE [LARGE SCALE GENOMIC DNA]</scope>
    <source>
        <strain evidence="2 3">ATCC 25309</strain>
    </source>
</reference>
<dbReference type="EMBL" id="SOCA01000005">
    <property type="protein sequence ID" value="TDU69315.1"/>
    <property type="molecule type" value="Genomic_DNA"/>
</dbReference>
<proteinExistence type="predicted"/>
<dbReference type="SMART" id="SM00460">
    <property type="entry name" value="TGc"/>
    <property type="match status" value="1"/>
</dbReference>
<dbReference type="Proteomes" id="UP000295662">
    <property type="component" value="Unassembled WGS sequence"/>
</dbReference>
<dbReference type="Gene3D" id="3.10.620.30">
    <property type="match status" value="1"/>
</dbReference>